<feature type="non-terminal residue" evidence="2">
    <location>
        <position position="94"/>
    </location>
</feature>
<comment type="caution">
    <text evidence="2">The sequence shown here is derived from an EMBL/GenBank/DDBJ whole genome shotgun (WGS) entry which is preliminary data.</text>
</comment>
<protein>
    <submittedName>
        <fullName evidence="2">Cellulose synthase A catalytic subunit 5 [UDP-forming]-like</fullName>
    </submittedName>
</protein>
<dbReference type="EMBL" id="BKCJ011289817">
    <property type="protein sequence ID" value="GFD15915.1"/>
    <property type="molecule type" value="Genomic_DNA"/>
</dbReference>
<accession>A0A699TY70</accession>
<feature type="compositionally biased region" description="Acidic residues" evidence="1">
    <location>
        <begin position="1"/>
        <end position="20"/>
    </location>
</feature>
<reference evidence="2" key="1">
    <citation type="journal article" date="2019" name="Sci. Rep.">
        <title>Draft genome of Tanacetum cinerariifolium, the natural source of mosquito coil.</title>
        <authorList>
            <person name="Yamashiro T."/>
            <person name="Shiraishi A."/>
            <person name="Satake H."/>
            <person name="Nakayama K."/>
        </authorList>
    </citation>
    <scope>NUCLEOTIDE SEQUENCE</scope>
</reference>
<evidence type="ECO:0000256" key="1">
    <source>
        <dbReference type="SAM" id="MobiDB-lite"/>
    </source>
</evidence>
<sequence length="94" mass="10466">SPRVDGDEEEDGYDDLDNEFDLGNHGTRENVLSLSVAMLSSRMSDDSSHALIVPPYMDRARRVHPMQPFDTASSVSLPPRPMDPKRDLAVYGYG</sequence>
<gene>
    <name evidence="2" type="ORF">Tci_887884</name>
</gene>
<name>A0A699TY70_TANCI</name>
<feature type="region of interest" description="Disordered" evidence="1">
    <location>
        <begin position="1"/>
        <end position="25"/>
    </location>
</feature>
<dbReference type="AlphaFoldDB" id="A0A699TY70"/>
<organism evidence="2">
    <name type="scientific">Tanacetum cinerariifolium</name>
    <name type="common">Dalmatian daisy</name>
    <name type="synonym">Chrysanthemum cinerariifolium</name>
    <dbReference type="NCBI Taxonomy" id="118510"/>
    <lineage>
        <taxon>Eukaryota</taxon>
        <taxon>Viridiplantae</taxon>
        <taxon>Streptophyta</taxon>
        <taxon>Embryophyta</taxon>
        <taxon>Tracheophyta</taxon>
        <taxon>Spermatophyta</taxon>
        <taxon>Magnoliopsida</taxon>
        <taxon>eudicotyledons</taxon>
        <taxon>Gunneridae</taxon>
        <taxon>Pentapetalae</taxon>
        <taxon>asterids</taxon>
        <taxon>campanulids</taxon>
        <taxon>Asterales</taxon>
        <taxon>Asteraceae</taxon>
        <taxon>Asteroideae</taxon>
        <taxon>Anthemideae</taxon>
        <taxon>Anthemidinae</taxon>
        <taxon>Tanacetum</taxon>
    </lineage>
</organism>
<proteinExistence type="predicted"/>
<feature type="region of interest" description="Disordered" evidence="1">
    <location>
        <begin position="67"/>
        <end position="94"/>
    </location>
</feature>
<feature type="non-terminal residue" evidence="2">
    <location>
        <position position="1"/>
    </location>
</feature>
<evidence type="ECO:0000313" key="2">
    <source>
        <dbReference type="EMBL" id="GFD15915.1"/>
    </source>
</evidence>